<sequence>MLLLFFLFFAIYISQRLPLLPCVLFSFSRLKFFFLGLSSIPSIHARRSVLFPATDVLQRERKMIKNRGLALVASFHGALRVSRKQNVYYMFCMQRTSTSLLHWAGAVVGAHSVMMDFSFEALLRLFWDGGFFSWIFVLRWAGLGASCD</sequence>
<gene>
    <name evidence="2" type="ORF">HDK90DRAFT_495848</name>
</gene>
<feature type="non-terminal residue" evidence="2">
    <location>
        <position position="148"/>
    </location>
</feature>
<evidence type="ECO:0008006" key="4">
    <source>
        <dbReference type="Google" id="ProtNLM"/>
    </source>
</evidence>
<evidence type="ECO:0000256" key="1">
    <source>
        <dbReference type="SAM" id="SignalP"/>
    </source>
</evidence>
<reference evidence="2 3" key="1">
    <citation type="submission" date="2024-04" db="EMBL/GenBank/DDBJ databases">
        <title>Phyllosticta paracitricarpa is synonymous to the EU quarantine fungus P. citricarpa based on phylogenomic analyses.</title>
        <authorList>
            <consortium name="Lawrence Berkeley National Laboratory"/>
            <person name="Van Ingen-Buijs V.A."/>
            <person name="Van Westerhoven A.C."/>
            <person name="Haridas S."/>
            <person name="Skiadas P."/>
            <person name="Martin F."/>
            <person name="Groenewald J.Z."/>
            <person name="Crous P.W."/>
            <person name="Seidl M.F."/>
        </authorList>
    </citation>
    <scope>NUCLEOTIDE SEQUENCE [LARGE SCALE GENOMIC DNA]</scope>
    <source>
        <strain evidence="2 3">CBS 123374</strain>
    </source>
</reference>
<dbReference type="Proteomes" id="UP001492380">
    <property type="component" value="Unassembled WGS sequence"/>
</dbReference>
<feature type="signal peptide" evidence="1">
    <location>
        <begin position="1"/>
        <end position="16"/>
    </location>
</feature>
<feature type="chain" id="PRO_5047010954" description="Secreted protein" evidence="1">
    <location>
        <begin position="17"/>
        <end position="148"/>
    </location>
</feature>
<name>A0ABR1YC76_9PEZI</name>
<protein>
    <recommendedName>
        <fullName evidence="4">Secreted protein</fullName>
    </recommendedName>
</protein>
<dbReference type="EMBL" id="JBBWRZ010000011">
    <property type="protein sequence ID" value="KAK8225794.1"/>
    <property type="molecule type" value="Genomic_DNA"/>
</dbReference>
<accession>A0ABR1YC76</accession>
<keyword evidence="3" id="KW-1185">Reference proteome</keyword>
<evidence type="ECO:0000313" key="2">
    <source>
        <dbReference type="EMBL" id="KAK8225794.1"/>
    </source>
</evidence>
<organism evidence="2 3">
    <name type="scientific">Phyllosticta capitalensis</name>
    <dbReference type="NCBI Taxonomy" id="121624"/>
    <lineage>
        <taxon>Eukaryota</taxon>
        <taxon>Fungi</taxon>
        <taxon>Dikarya</taxon>
        <taxon>Ascomycota</taxon>
        <taxon>Pezizomycotina</taxon>
        <taxon>Dothideomycetes</taxon>
        <taxon>Dothideomycetes incertae sedis</taxon>
        <taxon>Botryosphaeriales</taxon>
        <taxon>Phyllostictaceae</taxon>
        <taxon>Phyllosticta</taxon>
    </lineage>
</organism>
<comment type="caution">
    <text evidence="2">The sequence shown here is derived from an EMBL/GenBank/DDBJ whole genome shotgun (WGS) entry which is preliminary data.</text>
</comment>
<evidence type="ECO:0000313" key="3">
    <source>
        <dbReference type="Proteomes" id="UP001492380"/>
    </source>
</evidence>
<proteinExistence type="predicted"/>
<keyword evidence="1" id="KW-0732">Signal</keyword>